<dbReference type="EMBL" id="KB733473">
    <property type="protein sequence ID" value="ENI00677.1"/>
    <property type="molecule type" value="Genomic_DNA"/>
</dbReference>
<evidence type="ECO:0000313" key="2">
    <source>
        <dbReference type="Proteomes" id="UP000012338"/>
    </source>
</evidence>
<dbReference type="HOGENOM" id="CLU_1180724_0_0_1"/>
<dbReference type="RefSeq" id="XP_014074586.1">
    <property type="nucleotide sequence ID" value="XM_014219111.1"/>
</dbReference>
<reference evidence="1 2" key="1">
    <citation type="journal article" date="2012" name="PLoS Pathog.">
        <title>Diverse lifestyles and strategies of plant pathogenesis encoded in the genomes of eighteen Dothideomycetes fungi.</title>
        <authorList>
            <person name="Ohm R.A."/>
            <person name="Feau N."/>
            <person name="Henrissat B."/>
            <person name="Schoch C.L."/>
            <person name="Horwitz B.A."/>
            <person name="Barry K.W."/>
            <person name="Condon B.J."/>
            <person name="Copeland A.C."/>
            <person name="Dhillon B."/>
            <person name="Glaser F."/>
            <person name="Hesse C.N."/>
            <person name="Kosti I."/>
            <person name="LaButti K."/>
            <person name="Lindquist E.A."/>
            <person name="Lucas S."/>
            <person name="Salamov A.A."/>
            <person name="Bradshaw R.E."/>
            <person name="Ciuffetti L."/>
            <person name="Hamelin R.C."/>
            <person name="Kema G.H.J."/>
            <person name="Lawrence C."/>
            <person name="Scott J.A."/>
            <person name="Spatafora J.W."/>
            <person name="Turgeon B.G."/>
            <person name="de Wit P.J.G.M."/>
            <person name="Zhong S."/>
            <person name="Goodwin S.B."/>
            <person name="Grigoriev I.V."/>
        </authorList>
    </citation>
    <scope>NUCLEOTIDE SEQUENCE [LARGE SCALE GENOMIC DNA]</scope>
    <source>
        <strain evidence="2">C4 / ATCC 48331 / race T</strain>
    </source>
</reference>
<evidence type="ECO:0000313" key="1">
    <source>
        <dbReference type="EMBL" id="ENI00677.1"/>
    </source>
</evidence>
<keyword evidence="2" id="KW-1185">Reference proteome</keyword>
<protein>
    <submittedName>
        <fullName evidence="1">Uncharacterized protein</fullName>
    </submittedName>
</protein>
<reference evidence="2" key="2">
    <citation type="journal article" date="2013" name="PLoS Genet.">
        <title>Comparative genome structure, secondary metabolite, and effector coding capacity across Cochliobolus pathogens.</title>
        <authorList>
            <person name="Condon B.J."/>
            <person name="Leng Y."/>
            <person name="Wu D."/>
            <person name="Bushley K.E."/>
            <person name="Ohm R.A."/>
            <person name="Otillar R."/>
            <person name="Martin J."/>
            <person name="Schackwitz W."/>
            <person name="Grimwood J."/>
            <person name="MohdZainudin N."/>
            <person name="Xue C."/>
            <person name="Wang R."/>
            <person name="Manning V.A."/>
            <person name="Dhillon B."/>
            <person name="Tu Z.J."/>
            <person name="Steffenson B.J."/>
            <person name="Salamov A."/>
            <person name="Sun H."/>
            <person name="Lowry S."/>
            <person name="LaButti K."/>
            <person name="Han J."/>
            <person name="Copeland A."/>
            <person name="Lindquist E."/>
            <person name="Barry K."/>
            <person name="Schmutz J."/>
            <person name="Baker S.E."/>
            <person name="Ciuffetti L.M."/>
            <person name="Grigoriev I.V."/>
            <person name="Zhong S."/>
            <person name="Turgeon B.G."/>
        </authorList>
    </citation>
    <scope>NUCLEOTIDE SEQUENCE [LARGE SCALE GENOMIC DNA]</scope>
    <source>
        <strain evidence="2">C4 / ATCC 48331 / race T</strain>
    </source>
</reference>
<dbReference type="Proteomes" id="UP000012338">
    <property type="component" value="Unassembled WGS sequence"/>
</dbReference>
<organism evidence="1 2">
    <name type="scientific">Cochliobolus heterostrophus (strain C4 / ATCC 48331 / race T)</name>
    <name type="common">Southern corn leaf blight fungus</name>
    <name type="synonym">Bipolaris maydis</name>
    <dbReference type="NCBI Taxonomy" id="665024"/>
    <lineage>
        <taxon>Eukaryota</taxon>
        <taxon>Fungi</taxon>
        <taxon>Dikarya</taxon>
        <taxon>Ascomycota</taxon>
        <taxon>Pezizomycotina</taxon>
        <taxon>Dothideomycetes</taxon>
        <taxon>Pleosporomycetidae</taxon>
        <taxon>Pleosporales</taxon>
        <taxon>Pleosporineae</taxon>
        <taxon>Pleosporaceae</taxon>
        <taxon>Bipolaris</taxon>
    </lineage>
</organism>
<proteinExistence type="predicted"/>
<sequence>MNSGRPSYHEIPDFGSRIYMYPEIKWEEADKAVQVTRQSQVRFGSMGKDNESEQMQKNLLLRFPREIRNLITEYVLNLSDDAAKNVLIVSPPNPEVPLCEGLSILSLCKQITAEARSMLEARATASIPIMPDMNFRKLVSDVNENGNASLSEIQSTVLAGLTSFRYAHFHLHVDHISSPFPGCGGRHLGVNMAHIQDTLKEAVMIWRAASEHNFAHFRKQGLKRKAVVHLDDLFSDWVDPIERSKRHGLKDLLRLMDSDKTTDWEVHYYHCKHRHGTWRSGLPLPAVAY</sequence>
<gene>
    <name evidence="1" type="ORF">COCC4DRAFT_150291</name>
</gene>
<accession>N4X5Z9</accession>
<dbReference type="GeneID" id="25838833"/>
<dbReference type="OrthoDB" id="3673440at2759"/>
<dbReference type="AlphaFoldDB" id="N4X5Z9"/>
<name>N4X5Z9_COCH4</name>